<organism evidence="1 2">
    <name type="scientific">Agrococcus pavilionensis RW1</name>
    <dbReference type="NCBI Taxonomy" id="1330458"/>
    <lineage>
        <taxon>Bacteria</taxon>
        <taxon>Bacillati</taxon>
        <taxon>Actinomycetota</taxon>
        <taxon>Actinomycetes</taxon>
        <taxon>Micrococcales</taxon>
        <taxon>Microbacteriaceae</taxon>
        <taxon>Agrococcus</taxon>
    </lineage>
</organism>
<dbReference type="RefSeq" id="WP_021011227.1">
    <property type="nucleotide sequence ID" value="NZ_ASHR01000031.1"/>
</dbReference>
<reference evidence="1 2" key="1">
    <citation type="journal article" date="2013" name="Genome Announc.">
        <title>First draft genome sequence from a member of the genus agrococcus, isolated from modern microbialites.</title>
        <authorList>
            <person name="White R.A.III."/>
            <person name="Grassa C.J."/>
            <person name="Suttle C.A."/>
        </authorList>
    </citation>
    <scope>NUCLEOTIDE SEQUENCE [LARGE SCALE GENOMIC DNA]</scope>
    <source>
        <strain evidence="1 2">RW1</strain>
    </source>
</reference>
<dbReference type="OrthoDB" id="5131649at2"/>
<dbReference type="Proteomes" id="UP000016462">
    <property type="component" value="Unassembled WGS sequence"/>
</dbReference>
<accession>U1LNE2</accession>
<evidence type="ECO:0000313" key="2">
    <source>
        <dbReference type="Proteomes" id="UP000016462"/>
    </source>
</evidence>
<sequence>MRRTLAVLTISAAAAVGLTGCVIIPPFADPFSYGFVGGYGPYDPSSDDGFDPAEEEMYQEEHRTWERDFAASVAEELRLIGSELPPAEGEPIEVFRHVVIGAGYQWCDRLYIDEERRGDADEHAEQAELYGWTADEYRVIAEAAETELCGM</sequence>
<gene>
    <name evidence="1" type="ORF">L332_03300</name>
</gene>
<protein>
    <submittedName>
        <fullName evidence="1">Uncharacterized protein</fullName>
    </submittedName>
</protein>
<dbReference type="PROSITE" id="PS51257">
    <property type="entry name" value="PROKAR_LIPOPROTEIN"/>
    <property type="match status" value="1"/>
</dbReference>
<name>U1LNE2_9MICO</name>
<dbReference type="AlphaFoldDB" id="U1LNE2"/>
<keyword evidence="2" id="KW-1185">Reference proteome</keyword>
<comment type="caution">
    <text evidence="1">The sequence shown here is derived from an EMBL/GenBank/DDBJ whole genome shotgun (WGS) entry which is preliminary data.</text>
</comment>
<dbReference type="EMBL" id="ASHR01000031">
    <property type="protein sequence ID" value="ERG63482.1"/>
    <property type="molecule type" value="Genomic_DNA"/>
</dbReference>
<evidence type="ECO:0000313" key="1">
    <source>
        <dbReference type="EMBL" id="ERG63482.1"/>
    </source>
</evidence>
<proteinExistence type="predicted"/>